<organism evidence="2 3">
    <name type="scientific">Arcobacter cryaerophilus gv. pseudocryaerophilus</name>
    <dbReference type="NCBI Taxonomy" id="2933791"/>
    <lineage>
        <taxon>Bacteria</taxon>
        <taxon>Pseudomonadati</taxon>
        <taxon>Campylobacterota</taxon>
        <taxon>Epsilonproteobacteria</taxon>
        <taxon>Campylobacterales</taxon>
        <taxon>Arcobacteraceae</taxon>
        <taxon>Aliarcobacter</taxon>
    </lineage>
</organism>
<keyword evidence="3" id="KW-1185">Reference proteome</keyword>
<dbReference type="RefSeq" id="WP_260909146.1">
    <property type="nucleotide sequence ID" value="NZ_CP129950.1"/>
</dbReference>
<dbReference type="AlphaFoldDB" id="A0AAU0P461"/>
<evidence type="ECO:0000313" key="3">
    <source>
        <dbReference type="Proteomes" id="UP001301420"/>
    </source>
</evidence>
<name>A0AAU0P461_9BACT</name>
<evidence type="ECO:0000313" key="2">
    <source>
        <dbReference type="EMBL" id="WPD04060.1"/>
    </source>
</evidence>
<accession>A0AAU0P461</accession>
<protein>
    <submittedName>
        <fullName evidence="2">Uncharacterized protein</fullName>
    </submittedName>
</protein>
<dbReference type="EMBL" id="CP129950">
    <property type="protein sequence ID" value="WPD04060.1"/>
    <property type="molecule type" value="Genomic_DNA"/>
</dbReference>
<dbReference type="Proteomes" id="UP001301420">
    <property type="component" value="Chromosome"/>
</dbReference>
<feature type="compositionally biased region" description="Polar residues" evidence="1">
    <location>
        <begin position="61"/>
        <end position="81"/>
    </location>
</feature>
<reference evidence="2 3" key="1">
    <citation type="submission" date="2023-06" db="EMBL/GenBank/DDBJ databases">
        <title>Characterization of Arcobacter Isolates from Retail Chicken Sold in Supermarkets in Tbilisi, Georgia.</title>
        <authorList>
            <person name="Riediger M."/>
            <person name="Zautner A.E."/>
        </authorList>
    </citation>
    <scope>NUCLEOTIDE SEQUENCE [LARGE SCALE GENOMIC DNA]</scope>
    <source>
        <strain evidence="2 3">DSM 115972</strain>
    </source>
</reference>
<gene>
    <name evidence="2" type="ORF">QUR79_04050</name>
</gene>
<evidence type="ECO:0000256" key="1">
    <source>
        <dbReference type="SAM" id="MobiDB-lite"/>
    </source>
</evidence>
<feature type="compositionally biased region" description="Basic and acidic residues" evidence="1">
    <location>
        <begin position="47"/>
        <end position="60"/>
    </location>
</feature>
<feature type="region of interest" description="Disordered" evidence="1">
    <location>
        <begin position="32"/>
        <end position="81"/>
    </location>
</feature>
<proteinExistence type="predicted"/>
<feature type="compositionally biased region" description="Polar residues" evidence="1">
    <location>
        <begin position="34"/>
        <end position="46"/>
    </location>
</feature>
<sequence>MNTKQTSDDIASLASKILRDKNSSQIAKSLAASAISQTNTNKQTSAEMEKKASNVLKSDKYSNTTHSLAGSVLSQSNKERH</sequence>